<feature type="region of interest" description="Disordered" evidence="1">
    <location>
        <begin position="369"/>
        <end position="469"/>
    </location>
</feature>
<feature type="region of interest" description="Disordered" evidence="1">
    <location>
        <begin position="513"/>
        <end position="646"/>
    </location>
</feature>
<protein>
    <submittedName>
        <fullName evidence="2">Uncharacterized protein</fullName>
    </submittedName>
</protein>
<feature type="compositionally biased region" description="Acidic residues" evidence="1">
    <location>
        <begin position="575"/>
        <end position="590"/>
    </location>
</feature>
<gene>
    <name evidence="2" type="ORF">CGXH109_LOCUS128882</name>
</gene>
<feature type="compositionally biased region" description="Basic and acidic residues" evidence="1">
    <location>
        <begin position="604"/>
        <end position="618"/>
    </location>
</feature>
<organism evidence="2 3">
    <name type="scientific">Colletotrichum noveboracense</name>
    <dbReference type="NCBI Taxonomy" id="2664923"/>
    <lineage>
        <taxon>Eukaryota</taxon>
        <taxon>Fungi</taxon>
        <taxon>Dikarya</taxon>
        <taxon>Ascomycota</taxon>
        <taxon>Pezizomycotina</taxon>
        <taxon>Sordariomycetes</taxon>
        <taxon>Hypocreomycetidae</taxon>
        <taxon>Glomerellales</taxon>
        <taxon>Glomerellaceae</taxon>
        <taxon>Colletotrichum</taxon>
        <taxon>Colletotrichum gloeosporioides species complex</taxon>
    </lineage>
</organism>
<dbReference type="AlphaFoldDB" id="A0A9W4WEZ4"/>
<feature type="compositionally biased region" description="Acidic residues" evidence="1">
    <location>
        <begin position="619"/>
        <end position="639"/>
    </location>
</feature>
<feature type="region of interest" description="Disordered" evidence="1">
    <location>
        <begin position="116"/>
        <end position="162"/>
    </location>
</feature>
<feature type="compositionally biased region" description="Polar residues" evidence="1">
    <location>
        <begin position="369"/>
        <end position="387"/>
    </location>
</feature>
<name>A0A9W4WEZ4_9PEZI</name>
<reference evidence="2" key="1">
    <citation type="submission" date="2022-08" db="EMBL/GenBank/DDBJ databases">
        <authorList>
            <person name="Giroux E."/>
            <person name="Giroux E."/>
        </authorList>
    </citation>
    <scope>NUCLEOTIDE SEQUENCE</scope>
    <source>
        <strain evidence="2">H1091258</strain>
    </source>
</reference>
<feature type="compositionally biased region" description="Basic residues" evidence="1">
    <location>
        <begin position="532"/>
        <end position="541"/>
    </location>
</feature>
<feature type="compositionally biased region" description="Polar residues" evidence="1">
    <location>
        <begin position="1"/>
        <end position="10"/>
    </location>
</feature>
<feature type="region of interest" description="Disordered" evidence="1">
    <location>
        <begin position="1"/>
        <end position="93"/>
    </location>
</feature>
<evidence type="ECO:0000313" key="2">
    <source>
        <dbReference type="EMBL" id="CAI0653548.1"/>
    </source>
</evidence>
<evidence type="ECO:0000256" key="1">
    <source>
        <dbReference type="SAM" id="MobiDB-lite"/>
    </source>
</evidence>
<comment type="caution">
    <text evidence="2">The sequence shown here is derived from an EMBL/GenBank/DDBJ whole genome shotgun (WGS) entry which is preliminary data.</text>
</comment>
<evidence type="ECO:0000313" key="3">
    <source>
        <dbReference type="Proteomes" id="UP001152533"/>
    </source>
</evidence>
<proteinExistence type="predicted"/>
<sequence length="646" mass="69968">MSPESVSSLFPQRPIRPLPKRRLRERLSPDVADSIEYPPANQNSSPLFYYPSIPRDEVPSRSGGLNGMGRSSLGYEISPKVHAGNGESDEEDMALNSSKIVRRSQPDILNRASALPPKLEQSKHSNPQPPPSTASSADGYESFENTNNKKKRKIPTAGDSALSGTHSLADIGSMSISAATSPSNEHSELGGSASPSYYGAGNFVTSNQGISGPGRGRFGRSRNSRSPLGTLSDAPNSWVGRGPKYRPPQWATSTGGLSKEMHASSGGVLHIMRDSSLRGMEFEYHGYLQLEISVSLKCKHPARQTEGTRLPPSISALFRNFSSASHTLANKLLTIVPQGENPGIISSAIANAEKLPSTPGQENVSLLQQHSSSVKSSPTATQFTFTCDSPVPKPQWPGTDPLGSHGSLPGYGNKFRQASMATQTLDAASSIAAPPAPAPAGKGGAQPGKKKKSRRRQEKELRLAAKHRRQEAEYRYINNPPKPEDMWICEFCEYERIFGEPPYALIKQYEIKDQKARRKEAERKRLLEKAKAKSRKAKKATKSLGKTASPQSQQQAGSADAPAGHTTNPGFTTDEYIEDIEGDNFDDSYSQDDPPMLLSDDPDDPCRDPDCNDCHGAFEDLDDPGDEHEPGDEPGDELGNDSYSLS</sequence>
<feature type="region of interest" description="Disordered" evidence="1">
    <location>
        <begin position="206"/>
        <end position="258"/>
    </location>
</feature>
<keyword evidence="3" id="KW-1185">Reference proteome</keyword>
<dbReference type="EMBL" id="CAMGZC010001721">
    <property type="protein sequence ID" value="CAI0653548.1"/>
    <property type="molecule type" value="Genomic_DNA"/>
</dbReference>
<accession>A0A9W4WEZ4</accession>
<feature type="compositionally biased region" description="Low complexity" evidence="1">
    <location>
        <begin position="542"/>
        <end position="564"/>
    </location>
</feature>
<dbReference type="Proteomes" id="UP001152533">
    <property type="component" value="Unassembled WGS sequence"/>
</dbReference>
<feature type="compositionally biased region" description="Basic and acidic residues" evidence="1">
    <location>
        <begin position="513"/>
        <end position="531"/>
    </location>
</feature>